<evidence type="ECO:0000313" key="2">
    <source>
        <dbReference type="EMBL" id="CAL5979369.1"/>
    </source>
</evidence>
<reference evidence="1" key="1">
    <citation type="submission" date="2023-06" db="EMBL/GenBank/DDBJ databases">
        <authorList>
            <person name="Kurt Z."/>
        </authorList>
    </citation>
    <scope>NUCLEOTIDE SEQUENCE</scope>
</reference>
<gene>
    <name evidence="1" type="ORF">HINF_LOCUS43328</name>
    <name evidence="2" type="ORF">HINF_LOCUS5516</name>
</gene>
<proteinExistence type="predicted"/>
<comment type="caution">
    <text evidence="1">The sequence shown here is derived from an EMBL/GenBank/DDBJ whole genome shotgun (WGS) entry which is preliminary data.</text>
</comment>
<dbReference type="EMBL" id="CATOUU010000865">
    <property type="protein sequence ID" value="CAI9955683.1"/>
    <property type="molecule type" value="Genomic_DNA"/>
</dbReference>
<keyword evidence="3" id="KW-1185">Reference proteome</keyword>
<evidence type="ECO:0000313" key="3">
    <source>
        <dbReference type="Proteomes" id="UP001642409"/>
    </source>
</evidence>
<accession>A0AA86QJL6</accession>
<sequence>MNAISLQSIQYSFHFYNHPLQNGLELISSNLRFVHKQRTTGTEEGRSANGRTAELRHARILHEQRMNALIVYEQNVIKCGCLQTMFSYNGKLYMLMKLCKRIVSSSTFKSKIIN</sequence>
<reference evidence="2 3" key="2">
    <citation type="submission" date="2024-07" db="EMBL/GenBank/DDBJ databases">
        <authorList>
            <person name="Akdeniz Z."/>
        </authorList>
    </citation>
    <scope>NUCLEOTIDE SEQUENCE [LARGE SCALE GENOMIC DNA]</scope>
</reference>
<name>A0AA86QJL6_9EUKA</name>
<dbReference type="Proteomes" id="UP001642409">
    <property type="component" value="Unassembled WGS sequence"/>
</dbReference>
<evidence type="ECO:0000313" key="1">
    <source>
        <dbReference type="EMBL" id="CAI9955683.1"/>
    </source>
</evidence>
<dbReference type="EMBL" id="CAXDID020000010">
    <property type="protein sequence ID" value="CAL5979369.1"/>
    <property type="molecule type" value="Genomic_DNA"/>
</dbReference>
<organism evidence="1">
    <name type="scientific">Hexamita inflata</name>
    <dbReference type="NCBI Taxonomy" id="28002"/>
    <lineage>
        <taxon>Eukaryota</taxon>
        <taxon>Metamonada</taxon>
        <taxon>Diplomonadida</taxon>
        <taxon>Hexamitidae</taxon>
        <taxon>Hexamitinae</taxon>
        <taxon>Hexamita</taxon>
    </lineage>
</organism>
<dbReference type="AlphaFoldDB" id="A0AA86QJL6"/>
<protein>
    <submittedName>
        <fullName evidence="2">Hypothetical_protein</fullName>
    </submittedName>
</protein>